<feature type="domain" description="Alpha-D-phosphohexomutase alpha/beta/alpha" evidence="13">
    <location>
        <begin position="324"/>
        <end position="451"/>
    </location>
</feature>
<dbReference type="PANTHER" id="PTHR43771:SF2">
    <property type="entry name" value="PHOSPHOMANNOMUTASE_PHOSPHOGLUCOMUTASE"/>
    <property type="match status" value="1"/>
</dbReference>
<sequence length="777" mass="83110">MPANVGRLLPVLGAILLVFGAVLVWDGWRQDRAEAVEERVLTQRDRASAALLAQIGAQRERFGQRRADPGIASALEAGDEEEARRAFLAGAPANSVVEFHPVDFAPIFEGDLAEFGFGRLALLERSLNSGDSQVAMLREGGQPWLGLAGPVIAEGRVLAVALLRSPADTLIAELRERVPGGGYLGLKQGRFVVGEAGDGELAALSEARAQPLQGTPMRITAAAPVVTSGIMDRPMGYILGGLLLLAGIGAILHGLRTVRGARTTPADAAGEGGGEEVIFADALKQPRPQAAPDAVAADADADADAPQRPKPVAAKRGGVALDRSIFRAYDVRGVVGKTLDRGVAVLLGQAIGTLMHEREQTDIVVGRDGRLSGPEMVDGLIEGLRAAGRNVTDIGEAATPVVYFAAFHLRTGSCVAVTGSHNPPDYNGFKIVVGGETLSGGTITDLYERISAGRLHTAAETGLRHEREVAADYIERIAGDIQIERRIKVVVDCGNGVPGAIAPDVLEAIGCEVVPLFCEVDGTFPNHHPDPSDPANLTDLINMVQRMDADLGLAFDGDGDRLGVVTRQGEIIYPDRLLMLFAQDVLVRNPGACVIYDVKCTGHLAGHILRHGGSPVMWKTGHSLIKAKMRETEAELAGEMSGHFFFRERWYGFDDGIYAAARLLEIIASDGREPEEIFAELPKGVSTPELKIEMEEGDHYAFIEKFRERAKFEGARIATIDGIRADWPDGWGLVRASNTTPVVVLRFDADSAEALSRIQAAFREQLLAIDPELILPF</sequence>
<comment type="similarity">
    <text evidence="4">Belongs to the phosphohexose mutase family.</text>
</comment>
<keyword evidence="11" id="KW-1133">Transmembrane helix</keyword>
<dbReference type="InterPro" id="IPR005846">
    <property type="entry name" value="A-D-PHexomutase_a/b/a-III"/>
</dbReference>
<keyword evidence="6" id="KW-0597">Phosphoprotein</keyword>
<dbReference type="InterPro" id="IPR005844">
    <property type="entry name" value="A-D-PHexomutase_a/b/a-I"/>
</dbReference>
<dbReference type="InterPro" id="IPR036900">
    <property type="entry name" value="A-D-PHexomutase_C_sf"/>
</dbReference>
<dbReference type="Gene3D" id="3.40.120.10">
    <property type="entry name" value="Alpha-D-Glucose-1,6-Bisphosphate, subunit A, domain 3"/>
    <property type="match status" value="3"/>
</dbReference>
<feature type="transmembrane region" description="Helical" evidence="11">
    <location>
        <begin position="237"/>
        <end position="255"/>
    </location>
</feature>
<evidence type="ECO:0000313" key="16">
    <source>
        <dbReference type="EMBL" id="TXK60813.1"/>
    </source>
</evidence>
<evidence type="ECO:0000256" key="9">
    <source>
        <dbReference type="ARBA" id="ARBA00023235"/>
    </source>
</evidence>
<dbReference type="Pfam" id="PF02880">
    <property type="entry name" value="PGM_PMM_III"/>
    <property type="match status" value="1"/>
</dbReference>
<dbReference type="OrthoDB" id="9803322at2"/>
<dbReference type="EMBL" id="VRTS01000008">
    <property type="protein sequence ID" value="TXK60813.1"/>
    <property type="molecule type" value="Genomic_DNA"/>
</dbReference>
<dbReference type="Gene3D" id="3.30.310.50">
    <property type="entry name" value="Alpha-D-phosphohexomutase, C-terminal domain"/>
    <property type="match status" value="1"/>
</dbReference>
<dbReference type="InterPro" id="IPR005845">
    <property type="entry name" value="A-D-PHexomutase_a/b/a-II"/>
</dbReference>
<keyword evidence="17" id="KW-1185">Reference proteome</keyword>
<accession>A0A5C8KL61</accession>
<feature type="domain" description="Alpha-D-phosphohexomutase alpha/beta/alpha" evidence="14">
    <location>
        <begin position="472"/>
        <end position="569"/>
    </location>
</feature>
<dbReference type="Pfam" id="PF02879">
    <property type="entry name" value="PGM_PMM_II"/>
    <property type="match status" value="1"/>
</dbReference>
<comment type="caution">
    <text evidence="16">The sequence shown here is derived from an EMBL/GenBank/DDBJ whole genome shotgun (WGS) entry which is preliminary data.</text>
</comment>
<dbReference type="GO" id="GO:0005975">
    <property type="term" value="P:carbohydrate metabolic process"/>
    <property type="evidence" value="ECO:0007669"/>
    <property type="project" value="InterPro"/>
</dbReference>
<dbReference type="FunFam" id="3.40.120.10:FF:000021">
    <property type="entry name" value="Phosphomannomutase/phosphoglucomutase"/>
    <property type="match status" value="1"/>
</dbReference>
<name>A0A5C8KL61_9GAMM</name>
<reference evidence="16 17" key="1">
    <citation type="submission" date="2019-08" db="EMBL/GenBank/DDBJ databases">
        <authorList>
            <person name="Karlyshev A.V."/>
        </authorList>
    </citation>
    <scope>NUCLEOTIDE SEQUENCE [LARGE SCALE GENOMIC DNA]</scope>
    <source>
        <strain evidence="16 17">Alg18-2.2</strain>
    </source>
</reference>
<feature type="domain" description="Alpha-D-phosphohexomutase C-terminal" evidence="12">
    <location>
        <begin position="689"/>
        <end position="764"/>
    </location>
</feature>
<dbReference type="AlphaFoldDB" id="A0A5C8KL61"/>
<dbReference type="GO" id="GO:0046872">
    <property type="term" value="F:metal ion binding"/>
    <property type="evidence" value="ECO:0007669"/>
    <property type="project" value="UniProtKB-KW"/>
</dbReference>
<dbReference type="CDD" id="cd03089">
    <property type="entry name" value="PMM_PGM"/>
    <property type="match status" value="1"/>
</dbReference>
<keyword evidence="11" id="KW-0472">Membrane</keyword>
<keyword evidence="9" id="KW-0413">Isomerase</keyword>
<gene>
    <name evidence="16" type="ORF">FU658_11785</name>
</gene>
<keyword evidence="8" id="KW-0460">Magnesium</keyword>
<evidence type="ECO:0000256" key="5">
    <source>
        <dbReference type="ARBA" id="ARBA00012730"/>
    </source>
</evidence>
<dbReference type="PRINTS" id="PR00509">
    <property type="entry name" value="PGMPMM"/>
</dbReference>
<evidence type="ECO:0000259" key="15">
    <source>
        <dbReference type="Pfam" id="PF02880"/>
    </source>
</evidence>
<evidence type="ECO:0000256" key="8">
    <source>
        <dbReference type="ARBA" id="ARBA00022842"/>
    </source>
</evidence>
<comment type="catalytic activity">
    <reaction evidence="1">
        <text>alpha-D-mannose 1-phosphate = D-mannose 6-phosphate</text>
        <dbReference type="Rhea" id="RHEA:11140"/>
        <dbReference type="ChEBI" id="CHEBI:58409"/>
        <dbReference type="ChEBI" id="CHEBI:58735"/>
        <dbReference type="EC" id="5.4.2.8"/>
    </reaction>
</comment>
<dbReference type="PANTHER" id="PTHR43771">
    <property type="entry name" value="PHOSPHOMANNOMUTASE"/>
    <property type="match status" value="1"/>
</dbReference>
<evidence type="ECO:0000256" key="10">
    <source>
        <dbReference type="SAM" id="MobiDB-lite"/>
    </source>
</evidence>
<proteinExistence type="inferred from homology"/>
<organism evidence="16 17">
    <name type="scientific">Alkalisalibacterium limincola</name>
    <dbReference type="NCBI Taxonomy" id="2699169"/>
    <lineage>
        <taxon>Bacteria</taxon>
        <taxon>Pseudomonadati</taxon>
        <taxon>Pseudomonadota</taxon>
        <taxon>Gammaproteobacteria</taxon>
        <taxon>Lysobacterales</taxon>
        <taxon>Lysobacteraceae</taxon>
        <taxon>Alkalisalibacterium</taxon>
    </lineage>
</organism>
<evidence type="ECO:0000256" key="7">
    <source>
        <dbReference type="ARBA" id="ARBA00022723"/>
    </source>
</evidence>
<evidence type="ECO:0000256" key="11">
    <source>
        <dbReference type="SAM" id="Phobius"/>
    </source>
</evidence>
<evidence type="ECO:0000256" key="6">
    <source>
        <dbReference type="ARBA" id="ARBA00022553"/>
    </source>
</evidence>
<dbReference type="Proteomes" id="UP000321248">
    <property type="component" value="Unassembled WGS sequence"/>
</dbReference>
<dbReference type="InterPro" id="IPR016055">
    <property type="entry name" value="A-D-PHexomutase_a/b/a-I/II/III"/>
</dbReference>
<dbReference type="Pfam" id="PF02878">
    <property type="entry name" value="PGM_PMM_I"/>
    <property type="match status" value="1"/>
</dbReference>
<evidence type="ECO:0000259" key="14">
    <source>
        <dbReference type="Pfam" id="PF02879"/>
    </source>
</evidence>
<feature type="transmembrane region" description="Helical" evidence="11">
    <location>
        <begin position="6"/>
        <end position="25"/>
    </location>
</feature>
<dbReference type="GO" id="GO:0004615">
    <property type="term" value="F:phosphomannomutase activity"/>
    <property type="evidence" value="ECO:0007669"/>
    <property type="project" value="UniProtKB-EC"/>
</dbReference>
<feature type="region of interest" description="Disordered" evidence="10">
    <location>
        <begin position="289"/>
        <end position="315"/>
    </location>
</feature>
<dbReference type="InterPro" id="IPR005841">
    <property type="entry name" value="Alpha-D-phosphohexomutase_SF"/>
</dbReference>
<keyword evidence="7" id="KW-0479">Metal-binding</keyword>
<dbReference type="InterPro" id="IPR005843">
    <property type="entry name" value="A-D-PHexomutase_C"/>
</dbReference>
<comment type="pathway">
    <text evidence="3">Nucleotide-sugar biosynthesis; GDP-alpha-D-mannose biosynthesis; alpha-D-mannose 1-phosphate from D-fructose 6-phosphate: step 2/2.</text>
</comment>
<evidence type="ECO:0000256" key="2">
    <source>
        <dbReference type="ARBA" id="ARBA00001946"/>
    </source>
</evidence>
<feature type="domain" description="Alpha-D-phosphohexomutase alpha/beta/alpha" evidence="15">
    <location>
        <begin position="574"/>
        <end position="683"/>
    </location>
</feature>
<feature type="compositionally biased region" description="Low complexity" evidence="10">
    <location>
        <begin position="289"/>
        <end position="298"/>
    </location>
</feature>
<evidence type="ECO:0000256" key="3">
    <source>
        <dbReference type="ARBA" id="ARBA00004699"/>
    </source>
</evidence>
<evidence type="ECO:0000313" key="17">
    <source>
        <dbReference type="Proteomes" id="UP000321248"/>
    </source>
</evidence>
<comment type="cofactor">
    <cofactor evidence="2">
        <name>Mg(2+)</name>
        <dbReference type="ChEBI" id="CHEBI:18420"/>
    </cofactor>
</comment>
<dbReference type="SUPFAM" id="SSF53738">
    <property type="entry name" value="Phosphoglucomutase, first 3 domains"/>
    <property type="match status" value="3"/>
</dbReference>
<dbReference type="EC" id="5.4.2.8" evidence="5"/>
<protein>
    <recommendedName>
        <fullName evidence="5">phosphomannomutase</fullName>
        <ecNumber evidence="5">5.4.2.8</ecNumber>
    </recommendedName>
</protein>
<evidence type="ECO:0000259" key="13">
    <source>
        <dbReference type="Pfam" id="PF02878"/>
    </source>
</evidence>
<evidence type="ECO:0000256" key="1">
    <source>
        <dbReference type="ARBA" id="ARBA00000586"/>
    </source>
</evidence>
<evidence type="ECO:0000259" key="12">
    <source>
        <dbReference type="Pfam" id="PF00408"/>
    </source>
</evidence>
<dbReference type="Pfam" id="PF00408">
    <property type="entry name" value="PGM_PMM_IV"/>
    <property type="match status" value="1"/>
</dbReference>
<evidence type="ECO:0000256" key="4">
    <source>
        <dbReference type="ARBA" id="ARBA00010231"/>
    </source>
</evidence>
<keyword evidence="11" id="KW-0812">Transmembrane</keyword>
<dbReference type="SUPFAM" id="SSF55957">
    <property type="entry name" value="Phosphoglucomutase, C-terminal domain"/>
    <property type="match status" value="1"/>
</dbReference>